<organism evidence="5 6">
    <name type="scientific">Luteipulveratus halotolerans</name>
    <dbReference type="NCBI Taxonomy" id="1631356"/>
    <lineage>
        <taxon>Bacteria</taxon>
        <taxon>Bacillati</taxon>
        <taxon>Actinomycetota</taxon>
        <taxon>Actinomycetes</taxon>
        <taxon>Micrococcales</taxon>
        <taxon>Dermacoccaceae</taxon>
        <taxon>Luteipulveratus</taxon>
    </lineage>
</organism>
<evidence type="ECO:0000313" key="5">
    <source>
        <dbReference type="EMBL" id="KNX36504.1"/>
    </source>
</evidence>
<evidence type="ECO:0000256" key="2">
    <source>
        <dbReference type="ARBA" id="ARBA00023163"/>
    </source>
</evidence>
<dbReference type="RefSeq" id="WP_050668765.1">
    <property type="nucleotide sequence ID" value="NZ_LAIR01000002.1"/>
</dbReference>
<keyword evidence="2" id="KW-0804">Transcription</keyword>
<reference evidence="6" key="1">
    <citation type="submission" date="2015-03" db="EMBL/GenBank/DDBJ databases">
        <title>Luteipulveratus halotolerans sp. nov., a novel actinobacterium (Dermacoccaceae) from Sarawak, Malaysia.</title>
        <authorList>
            <person name="Juboi H."/>
            <person name="Basik A."/>
            <person name="Shamsul S.S."/>
            <person name="Arnold P."/>
            <person name="Schmitt E.K."/>
            <person name="Sanglier J.-J."/>
            <person name="Yeo T."/>
        </authorList>
    </citation>
    <scope>NUCLEOTIDE SEQUENCE [LARGE SCALE GENOMIC DNA]</scope>
    <source>
        <strain evidence="6">C296001</strain>
    </source>
</reference>
<proteinExistence type="predicted"/>
<gene>
    <name evidence="5" type="ORF">VV01_03995</name>
</gene>
<dbReference type="PROSITE" id="PS52050">
    <property type="entry name" value="WYL"/>
    <property type="match status" value="1"/>
</dbReference>
<name>A0A0L6CFN8_9MICO</name>
<evidence type="ECO:0000313" key="6">
    <source>
        <dbReference type="Proteomes" id="UP000037397"/>
    </source>
</evidence>
<dbReference type="PIRSF" id="PIRSF016838">
    <property type="entry name" value="PafC"/>
    <property type="match status" value="1"/>
</dbReference>
<dbReference type="GO" id="GO:0003700">
    <property type="term" value="F:DNA-binding transcription factor activity"/>
    <property type="evidence" value="ECO:0007669"/>
    <property type="project" value="InterPro"/>
</dbReference>
<dbReference type="Pfam" id="PF13280">
    <property type="entry name" value="WYL"/>
    <property type="match status" value="1"/>
</dbReference>
<evidence type="ECO:0000256" key="1">
    <source>
        <dbReference type="ARBA" id="ARBA00023015"/>
    </source>
</evidence>
<comment type="caution">
    <text evidence="5">The sequence shown here is derived from an EMBL/GenBank/DDBJ whole genome shotgun (WGS) entry which is preliminary data.</text>
</comment>
<dbReference type="InterPro" id="IPR026881">
    <property type="entry name" value="WYL_dom"/>
</dbReference>
<dbReference type="PROSITE" id="PS51000">
    <property type="entry name" value="HTH_DEOR_2"/>
    <property type="match status" value="1"/>
</dbReference>
<feature type="domain" description="HTH deoR-type" evidence="4">
    <location>
        <begin position="2"/>
        <end position="60"/>
    </location>
</feature>
<keyword evidence="1" id="KW-0805">Transcription regulation</keyword>
<dbReference type="OrthoDB" id="3171994at2"/>
<evidence type="ECO:0000259" key="4">
    <source>
        <dbReference type="PROSITE" id="PS51000"/>
    </source>
</evidence>
<dbReference type="PATRIC" id="fig|1631356.3.peg.731"/>
<dbReference type="SUPFAM" id="SSF46785">
    <property type="entry name" value="Winged helix' DNA-binding domain"/>
    <property type="match status" value="1"/>
</dbReference>
<dbReference type="InterPro" id="IPR036390">
    <property type="entry name" value="WH_DNA-bd_sf"/>
</dbReference>
<protein>
    <recommendedName>
        <fullName evidence="4">HTH deoR-type domain-containing protein</fullName>
    </recommendedName>
</protein>
<dbReference type="Gene3D" id="1.10.10.10">
    <property type="entry name" value="Winged helix-like DNA-binding domain superfamily/Winged helix DNA-binding domain"/>
    <property type="match status" value="1"/>
</dbReference>
<dbReference type="Pfam" id="PF08279">
    <property type="entry name" value="HTH_11"/>
    <property type="match status" value="1"/>
</dbReference>
<dbReference type="Proteomes" id="UP000037397">
    <property type="component" value="Unassembled WGS sequence"/>
</dbReference>
<accession>A0A0L6CFN8</accession>
<dbReference type="InterPro" id="IPR036388">
    <property type="entry name" value="WH-like_DNA-bd_sf"/>
</dbReference>
<dbReference type="PANTHER" id="PTHR34580:SF1">
    <property type="entry name" value="PROTEIN PAFC"/>
    <property type="match status" value="1"/>
</dbReference>
<sequence>MRADRLLRLLMLLQRHGRATAPWLAQELEVSTRTVLRDMDALSAAGVPVYTEQGRGGGCVLLEGFTTQASGLTPTEAQALFSWAARETAGDLGLGADLTSALAKIAATAPAQAVQQAEAFGDVVLADRRRWFAAVDDVAWLPALREAATAGRRVRISYASAESTSPSVRTVHPVGIVDHSGRWYLVAEHRRQQRTYRVSRVQDVQVLAEPVDLADPRPLSEVWDDLRRRFEGGAAPTRVTVSVDPDAEGELWRLLSMQLAPGSQIEVRNGGGDRAVWSLQARLPSVVASTAVLKAREMTLLEPQWLRDEVAAGAERALATYGRPPEPPGAMRQDEQHA</sequence>
<dbReference type="AlphaFoldDB" id="A0A0L6CFN8"/>
<dbReference type="InterPro" id="IPR013196">
    <property type="entry name" value="HTH_11"/>
</dbReference>
<dbReference type="InterPro" id="IPR051534">
    <property type="entry name" value="CBASS_pafABC_assoc_protein"/>
</dbReference>
<dbReference type="STRING" id="1631356.VV01_03995"/>
<dbReference type="InterPro" id="IPR001034">
    <property type="entry name" value="DeoR_HTH"/>
</dbReference>
<feature type="region of interest" description="Disordered" evidence="3">
    <location>
        <begin position="316"/>
        <end position="338"/>
    </location>
</feature>
<dbReference type="InterPro" id="IPR028349">
    <property type="entry name" value="PafC-like"/>
</dbReference>
<evidence type="ECO:0000256" key="3">
    <source>
        <dbReference type="SAM" id="MobiDB-lite"/>
    </source>
</evidence>
<keyword evidence="6" id="KW-1185">Reference proteome</keyword>
<dbReference type="PANTHER" id="PTHR34580">
    <property type="match status" value="1"/>
</dbReference>
<dbReference type="EMBL" id="LAIR01000002">
    <property type="protein sequence ID" value="KNX36504.1"/>
    <property type="molecule type" value="Genomic_DNA"/>
</dbReference>